<dbReference type="InterPro" id="IPR009051">
    <property type="entry name" value="Helical_ferredxn"/>
</dbReference>
<gene>
    <name evidence="8" type="ORF">EVJ46_05450</name>
</gene>
<dbReference type="PANTHER" id="PTHR43255">
    <property type="entry name" value="IRON-SULFUR-BINDING OXIDOREDUCTASE FADF-RELATED-RELATED"/>
    <property type="match status" value="1"/>
</dbReference>
<feature type="transmembrane region" description="Helical" evidence="6">
    <location>
        <begin position="301"/>
        <end position="324"/>
    </location>
</feature>
<feature type="transmembrane region" description="Helical" evidence="6">
    <location>
        <begin position="372"/>
        <end position="394"/>
    </location>
</feature>
<protein>
    <recommendedName>
        <fullName evidence="7">4Fe-4S ferredoxin-type domain-containing protein</fullName>
    </recommendedName>
</protein>
<evidence type="ECO:0000256" key="5">
    <source>
        <dbReference type="ARBA" id="ARBA00023014"/>
    </source>
</evidence>
<evidence type="ECO:0000256" key="2">
    <source>
        <dbReference type="ARBA" id="ARBA00022723"/>
    </source>
</evidence>
<dbReference type="PROSITE" id="PS51379">
    <property type="entry name" value="4FE4S_FER_2"/>
    <property type="match status" value="1"/>
</dbReference>
<dbReference type="AlphaFoldDB" id="A0A519BGS5"/>
<dbReference type="Proteomes" id="UP000316562">
    <property type="component" value="Unassembled WGS sequence"/>
</dbReference>
<dbReference type="SUPFAM" id="SSF46548">
    <property type="entry name" value="alpha-helical ferredoxin"/>
    <property type="match status" value="1"/>
</dbReference>
<dbReference type="InterPro" id="IPR051460">
    <property type="entry name" value="HdrC_iron-sulfur_subunit"/>
</dbReference>
<dbReference type="PANTHER" id="PTHR43255:SF1">
    <property type="entry name" value="IRON-SULFUR-BINDING OXIDOREDUCTASE FADF-RELATED"/>
    <property type="match status" value="1"/>
</dbReference>
<dbReference type="InterPro" id="IPR036197">
    <property type="entry name" value="NarG-like_sf"/>
</dbReference>
<feature type="transmembrane region" description="Helical" evidence="6">
    <location>
        <begin position="194"/>
        <end position="212"/>
    </location>
</feature>
<keyword evidence="5" id="KW-0411">Iron-sulfur</keyword>
<dbReference type="PROSITE" id="PS00198">
    <property type="entry name" value="4FE4S_FER_1"/>
    <property type="match status" value="1"/>
</dbReference>
<dbReference type="GO" id="GO:0016491">
    <property type="term" value="F:oxidoreductase activity"/>
    <property type="evidence" value="ECO:0007669"/>
    <property type="project" value="UniProtKB-KW"/>
</dbReference>
<organism evidence="8 9">
    <name type="scientific">Acididesulfobacter guangdongensis</name>
    <dbReference type="NCBI Taxonomy" id="2597225"/>
    <lineage>
        <taxon>Bacteria</taxon>
        <taxon>Deltaproteobacteria</taxon>
        <taxon>Candidatus Acidulodesulfobacterales</taxon>
        <taxon>Candidatus Acididesulfobacter</taxon>
    </lineage>
</organism>
<dbReference type="GO" id="GO:0005886">
    <property type="term" value="C:plasma membrane"/>
    <property type="evidence" value="ECO:0007669"/>
    <property type="project" value="TreeGrafter"/>
</dbReference>
<evidence type="ECO:0000256" key="3">
    <source>
        <dbReference type="ARBA" id="ARBA00023002"/>
    </source>
</evidence>
<evidence type="ECO:0000256" key="1">
    <source>
        <dbReference type="ARBA" id="ARBA00022485"/>
    </source>
</evidence>
<reference evidence="8 9" key="1">
    <citation type="journal article" date="2019" name="ISME J.">
        <title>Insights into ecological role of a new deltaproteobacterial order Candidatus Acidulodesulfobacterales by metagenomics and metatranscriptomics.</title>
        <authorList>
            <person name="Tan S."/>
            <person name="Liu J."/>
            <person name="Fang Y."/>
            <person name="Hedlund B.P."/>
            <person name="Lian Z.H."/>
            <person name="Huang L.Y."/>
            <person name="Li J.T."/>
            <person name="Huang L.N."/>
            <person name="Li W.J."/>
            <person name="Jiang H.C."/>
            <person name="Dong H.L."/>
            <person name="Shu W.S."/>
        </authorList>
    </citation>
    <scope>NUCLEOTIDE SEQUENCE [LARGE SCALE GENOMIC DNA]</scope>
    <source>
        <strain evidence="8">AP2</strain>
    </source>
</reference>
<evidence type="ECO:0000256" key="6">
    <source>
        <dbReference type="SAM" id="Phobius"/>
    </source>
</evidence>
<name>A0A519BGS5_ACIG2</name>
<feature type="domain" description="4Fe-4S ferredoxin-type" evidence="7">
    <location>
        <begin position="75"/>
        <end position="95"/>
    </location>
</feature>
<keyword evidence="1" id="KW-0004">4Fe-4S</keyword>
<keyword evidence="6" id="KW-0472">Membrane</keyword>
<keyword evidence="6" id="KW-0812">Transmembrane</keyword>
<dbReference type="InterPro" id="IPR017896">
    <property type="entry name" value="4Fe4S_Fe-S-bd"/>
</dbReference>
<dbReference type="GO" id="GO:0051539">
    <property type="term" value="F:4 iron, 4 sulfur cluster binding"/>
    <property type="evidence" value="ECO:0007669"/>
    <property type="project" value="UniProtKB-KW"/>
</dbReference>
<comment type="caution">
    <text evidence="8">The sequence shown here is derived from an EMBL/GenBank/DDBJ whole genome shotgun (WGS) entry which is preliminary data.</text>
</comment>
<dbReference type="SUPFAM" id="SSF103501">
    <property type="entry name" value="Respiratory nitrate reductase 1 gamma chain"/>
    <property type="match status" value="1"/>
</dbReference>
<feature type="transmembrane region" description="Helical" evidence="6">
    <location>
        <begin position="132"/>
        <end position="152"/>
    </location>
</feature>
<dbReference type="Pfam" id="PF13183">
    <property type="entry name" value="Fer4_8"/>
    <property type="match status" value="1"/>
</dbReference>
<accession>A0A519BGS5</accession>
<keyword evidence="3" id="KW-0560">Oxidoreductase</keyword>
<dbReference type="GO" id="GO:0046872">
    <property type="term" value="F:metal ion binding"/>
    <property type="evidence" value="ECO:0007669"/>
    <property type="project" value="UniProtKB-KW"/>
</dbReference>
<keyword evidence="6" id="KW-1133">Transmembrane helix</keyword>
<sequence>MSSNSLNGKGININGNNNDINNFNLVKNIRDIGDSPFKKCFQCGTCSAICPLSSDNKPFPRKEMIWSQWGLKNELESDLDPWLCYYCGKCSEFCPRKTDPGQLMMSLRRWLTTVYDWTGISRLLYKSKIAEYIALLIVAVIVFIEWAVLFGLTPPSNANISGNAGVMSSVGGGNKILTINQMVPAYKIDYFFDYPMIVILSALLLSFIFNMFKKTVLSDKNVKIPFKLYFTELWALIFNFFTQIRFSKCEDEEAQKETFFKKLSEGKYNFWLTHVFLMTSYVALFIGIVVFLKWFQTDDKYVLFHTILFDYYASIGLIFGTIYFAYKRLTKKIERSKFSHHTDWAFIVLLFMTAFTGILLRAFVVYKDPSSWIFYLYLIHLMIVIPMLVIEVPFSKWSHLAYRPIAIYFSALKEKAVKLNEAGSDVSDGAAAAAEDNL</sequence>
<dbReference type="InterPro" id="IPR017900">
    <property type="entry name" value="4Fe4S_Fe_S_CS"/>
</dbReference>
<keyword evidence="4" id="KW-0408">Iron</keyword>
<evidence type="ECO:0000313" key="8">
    <source>
        <dbReference type="EMBL" id="RZD16464.1"/>
    </source>
</evidence>
<evidence type="ECO:0000256" key="4">
    <source>
        <dbReference type="ARBA" id="ARBA00023004"/>
    </source>
</evidence>
<dbReference type="Gene3D" id="1.10.1060.10">
    <property type="entry name" value="Alpha-helical ferredoxin"/>
    <property type="match status" value="1"/>
</dbReference>
<keyword evidence="2" id="KW-0479">Metal-binding</keyword>
<evidence type="ECO:0000259" key="7">
    <source>
        <dbReference type="PROSITE" id="PS51379"/>
    </source>
</evidence>
<feature type="transmembrane region" description="Helical" evidence="6">
    <location>
        <begin position="270"/>
        <end position="295"/>
    </location>
</feature>
<dbReference type="EMBL" id="SGBC01000002">
    <property type="protein sequence ID" value="RZD16464.1"/>
    <property type="molecule type" value="Genomic_DNA"/>
</dbReference>
<evidence type="ECO:0000313" key="9">
    <source>
        <dbReference type="Proteomes" id="UP000316562"/>
    </source>
</evidence>
<feature type="transmembrane region" description="Helical" evidence="6">
    <location>
        <begin position="344"/>
        <end position="366"/>
    </location>
</feature>
<proteinExistence type="predicted"/>